<dbReference type="AlphaFoldDB" id="A0A067MG75"/>
<feature type="compositionally biased region" description="Polar residues" evidence="1">
    <location>
        <begin position="57"/>
        <end position="67"/>
    </location>
</feature>
<proteinExistence type="predicted"/>
<protein>
    <submittedName>
        <fullName evidence="3">Uncharacterized protein</fullName>
    </submittedName>
</protein>
<feature type="compositionally biased region" description="Basic and acidic residues" evidence="1">
    <location>
        <begin position="47"/>
        <end position="56"/>
    </location>
</feature>
<evidence type="ECO:0000256" key="1">
    <source>
        <dbReference type="SAM" id="MobiDB-lite"/>
    </source>
</evidence>
<gene>
    <name evidence="3" type="ORF">BOTBODRAFT_35809</name>
</gene>
<evidence type="ECO:0000313" key="3">
    <source>
        <dbReference type="EMBL" id="KDQ10857.1"/>
    </source>
</evidence>
<keyword evidence="4" id="KW-1185">Reference proteome</keyword>
<feature type="region of interest" description="Disordered" evidence="1">
    <location>
        <begin position="47"/>
        <end position="67"/>
    </location>
</feature>
<dbReference type="HOGENOM" id="CLU_2811994_0_0_1"/>
<keyword evidence="2" id="KW-0812">Transmembrane</keyword>
<dbReference type="Proteomes" id="UP000027195">
    <property type="component" value="Unassembled WGS sequence"/>
</dbReference>
<dbReference type="InParanoid" id="A0A067MG75"/>
<keyword evidence="2" id="KW-1133">Transmembrane helix</keyword>
<reference evidence="4" key="1">
    <citation type="journal article" date="2014" name="Proc. Natl. Acad. Sci. U.S.A.">
        <title>Extensive sampling of basidiomycete genomes demonstrates inadequacy of the white-rot/brown-rot paradigm for wood decay fungi.</title>
        <authorList>
            <person name="Riley R."/>
            <person name="Salamov A.A."/>
            <person name="Brown D.W."/>
            <person name="Nagy L.G."/>
            <person name="Floudas D."/>
            <person name="Held B.W."/>
            <person name="Levasseur A."/>
            <person name="Lombard V."/>
            <person name="Morin E."/>
            <person name="Otillar R."/>
            <person name="Lindquist E.A."/>
            <person name="Sun H."/>
            <person name="LaButti K.M."/>
            <person name="Schmutz J."/>
            <person name="Jabbour D."/>
            <person name="Luo H."/>
            <person name="Baker S.E."/>
            <person name="Pisabarro A.G."/>
            <person name="Walton J.D."/>
            <person name="Blanchette R.A."/>
            <person name="Henrissat B."/>
            <person name="Martin F."/>
            <person name="Cullen D."/>
            <person name="Hibbett D.S."/>
            <person name="Grigoriev I.V."/>
        </authorList>
    </citation>
    <scope>NUCLEOTIDE SEQUENCE [LARGE SCALE GENOMIC DNA]</scope>
    <source>
        <strain evidence="4">FD-172 SS1</strain>
    </source>
</reference>
<organism evidence="3 4">
    <name type="scientific">Botryobasidium botryosum (strain FD-172 SS1)</name>
    <dbReference type="NCBI Taxonomy" id="930990"/>
    <lineage>
        <taxon>Eukaryota</taxon>
        <taxon>Fungi</taxon>
        <taxon>Dikarya</taxon>
        <taxon>Basidiomycota</taxon>
        <taxon>Agaricomycotina</taxon>
        <taxon>Agaricomycetes</taxon>
        <taxon>Cantharellales</taxon>
        <taxon>Botryobasidiaceae</taxon>
        <taxon>Botryobasidium</taxon>
    </lineage>
</organism>
<name>A0A067MG75_BOTB1</name>
<accession>A0A067MG75</accession>
<feature type="transmembrane region" description="Helical" evidence="2">
    <location>
        <begin position="20"/>
        <end position="40"/>
    </location>
</feature>
<evidence type="ECO:0000256" key="2">
    <source>
        <dbReference type="SAM" id="Phobius"/>
    </source>
</evidence>
<sequence length="67" mass="7481">MRVMQYQEYRESGNAKRPAVSTVGTVAILTLVILIGCFILRSSLNERARSDSDKHLLQSSGSRSIIR</sequence>
<dbReference type="EMBL" id="KL198063">
    <property type="protein sequence ID" value="KDQ10857.1"/>
    <property type="molecule type" value="Genomic_DNA"/>
</dbReference>
<keyword evidence="2" id="KW-0472">Membrane</keyword>
<evidence type="ECO:0000313" key="4">
    <source>
        <dbReference type="Proteomes" id="UP000027195"/>
    </source>
</evidence>